<organism evidence="2 3">
    <name type="scientific">Jimgerdemannia flammicorona</name>
    <dbReference type="NCBI Taxonomy" id="994334"/>
    <lineage>
        <taxon>Eukaryota</taxon>
        <taxon>Fungi</taxon>
        <taxon>Fungi incertae sedis</taxon>
        <taxon>Mucoromycota</taxon>
        <taxon>Mucoromycotina</taxon>
        <taxon>Endogonomycetes</taxon>
        <taxon>Endogonales</taxon>
        <taxon>Endogonaceae</taxon>
        <taxon>Jimgerdemannia</taxon>
    </lineage>
</organism>
<dbReference type="Proteomes" id="UP000268093">
    <property type="component" value="Unassembled WGS sequence"/>
</dbReference>
<dbReference type="Pfam" id="PF12937">
    <property type="entry name" value="F-box-like"/>
    <property type="match status" value="1"/>
</dbReference>
<evidence type="ECO:0000313" key="3">
    <source>
        <dbReference type="Proteomes" id="UP000268093"/>
    </source>
</evidence>
<evidence type="ECO:0000259" key="1">
    <source>
        <dbReference type="PROSITE" id="PS50181"/>
    </source>
</evidence>
<dbReference type="InterPro" id="IPR036047">
    <property type="entry name" value="F-box-like_dom_sf"/>
</dbReference>
<accession>A0A433CX74</accession>
<gene>
    <name evidence="2" type="ORF">BC936DRAFT_137505</name>
</gene>
<dbReference type="InterPro" id="IPR036770">
    <property type="entry name" value="Ankyrin_rpt-contain_sf"/>
</dbReference>
<comment type="caution">
    <text evidence="2">The sequence shown here is derived from an EMBL/GenBank/DDBJ whole genome shotgun (WGS) entry which is preliminary data.</text>
</comment>
<dbReference type="PROSITE" id="PS50181">
    <property type="entry name" value="FBOX"/>
    <property type="match status" value="1"/>
</dbReference>
<evidence type="ECO:0000313" key="2">
    <source>
        <dbReference type="EMBL" id="RUP43183.1"/>
    </source>
</evidence>
<protein>
    <recommendedName>
        <fullName evidence="1">F-box domain-containing protein</fullName>
    </recommendedName>
</protein>
<feature type="non-terminal residue" evidence="2">
    <location>
        <position position="617"/>
    </location>
</feature>
<dbReference type="Gene3D" id="1.25.40.20">
    <property type="entry name" value="Ankyrin repeat-containing domain"/>
    <property type="match status" value="1"/>
</dbReference>
<proteinExistence type="predicted"/>
<dbReference type="SUPFAM" id="SSF81383">
    <property type="entry name" value="F-box domain"/>
    <property type="match status" value="1"/>
</dbReference>
<dbReference type="Gene3D" id="1.20.1280.50">
    <property type="match status" value="1"/>
</dbReference>
<sequence>MTKFSVGHTLHSSPAAHMPPSITTLPNEILCAVLIHINDRKSLYRCRYLCRRFVAIIADPEFMASWLVRRHGKYNALGATTLTDIGINAAWKLTDKCVVALIQRGGNPHMVRDLPLVWAATRGFEETFARLVKLYNPLGRPAENMVWASSLLNTYCTAYSMKKYPYSLYNDPTDTDRPSSPLDMALQGACSTGRIAIVRMILALDPKFHLNINSASCFALRVSTAAGHISIVRLLLAANVHLHSDVLPTCLDISQYQSSGSPDFKTRLALLQVLSAAGASFTGGYVQLHMLESLYLRGIYTLWPFLQPLIADNHLRPTDLAVLATRLLSNAEHHQAVALLALVPRPLPPLLHHMTQIVSWLIDPTKPLSPDLALAHVLPLHYHWTPILLKILLSHPSLEKKGRAKNPFHLPWCFQMAYSSGLSHNTTAILTDYGLTKAAADAVFSSRASLLIARADYLSAVHPEADVCTGLEHVLCNRIAVGDVRAVRLLAGIGADDSEGVARYLRLHWEEPLVDLDGLRRHGLMKTERGEVGERHVVRSQVRTRSMARRRVLDPAAKLFSPDPGLLCALIDVPSCRVRVVRVLARLHTSTVVGLFEARVVEVERWGWAVLAAAADA</sequence>
<keyword evidence="3" id="KW-1185">Reference proteome</keyword>
<dbReference type="InterPro" id="IPR001810">
    <property type="entry name" value="F-box_dom"/>
</dbReference>
<feature type="domain" description="F-box" evidence="1">
    <location>
        <begin position="19"/>
        <end position="69"/>
    </location>
</feature>
<dbReference type="SUPFAM" id="SSF48403">
    <property type="entry name" value="Ankyrin repeat"/>
    <property type="match status" value="1"/>
</dbReference>
<name>A0A433CX74_9FUNG</name>
<dbReference type="AlphaFoldDB" id="A0A433CX74"/>
<dbReference type="EMBL" id="RBNI01011507">
    <property type="protein sequence ID" value="RUP43183.1"/>
    <property type="molecule type" value="Genomic_DNA"/>
</dbReference>
<reference evidence="2 3" key="1">
    <citation type="journal article" date="2018" name="New Phytol.">
        <title>Phylogenomics of Endogonaceae and evolution of mycorrhizas within Mucoromycota.</title>
        <authorList>
            <person name="Chang Y."/>
            <person name="Desiro A."/>
            <person name="Na H."/>
            <person name="Sandor L."/>
            <person name="Lipzen A."/>
            <person name="Clum A."/>
            <person name="Barry K."/>
            <person name="Grigoriev I.V."/>
            <person name="Martin F.M."/>
            <person name="Stajich J.E."/>
            <person name="Smith M.E."/>
            <person name="Bonito G."/>
            <person name="Spatafora J.W."/>
        </authorList>
    </citation>
    <scope>NUCLEOTIDE SEQUENCE [LARGE SCALE GENOMIC DNA]</scope>
    <source>
        <strain evidence="2 3">GMNB39</strain>
    </source>
</reference>